<proteinExistence type="predicted"/>
<gene>
    <name evidence="1" type="ORF">ASZ90_015754</name>
</gene>
<reference evidence="1" key="1">
    <citation type="journal article" date="2015" name="Proc. Natl. Acad. Sci. U.S.A.">
        <title>Networks of energetic and metabolic interactions define dynamics in microbial communities.</title>
        <authorList>
            <person name="Embree M."/>
            <person name="Liu J.K."/>
            <person name="Al-Bassam M.M."/>
            <person name="Zengler K."/>
        </authorList>
    </citation>
    <scope>NUCLEOTIDE SEQUENCE</scope>
</reference>
<dbReference type="AlphaFoldDB" id="A0A0W8F183"/>
<comment type="caution">
    <text evidence="1">The sequence shown here is derived from an EMBL/GenBank/DDBJ whole genome shotgun (WGS) entry which is preliminary data.</text>
</comment>
<sequence>MKTDPDTRFLIVISGDEPYYPLHPSGIQPLKIKNTIWLMKKESGDG</sequence>
<dbReference type="EMBL" id="LNQE01001638">
    <property type="protein sequence ID" value="KUG14604.1"/>
    <property type="molecule type" value="Genomic_DNA"/>
</dbReference>
<accession>A0A0W8F183</accession>
<name>A0A0W8F183_9ZZZZ</name>
<evidence type="ECO:0000313" key="1">
    <source>
        <dbReference type="EMBL" id="KUG14604.1"/>
    </source>
</evidence>
<organism evidence="1">
    <name type="scientific">hydrocarbon metagenome</name>
    <dbReference type="NCBI Taxonomy" id="938273"/>
    <lineage>
        <taxon>unclassified sequences</taxon>
        <taxon>metagenomes</taxon>
        <taxon>ecological metagenomes</taxon>
    </lineage>
</organism>
<protein>
    <submittedName>
        <fullName evidence="1">Uncharacterized protein</fullName>
    </submittedName>
</protein>